<dbReference type="InterPro" id="IPR036890">
    <property type="entry name" value="HATPase_C_sf"/>
</dbReference>
<dbReference type="FunFam" id="3.30.565.10:FF:000016">
    <property type="entry name" value="Chemotaxis protein CheA, putative"/>
    <property type="match status" value="1"/>
</dbReference>
<protein>
    <recommendedName>
        <fullName evidence="4">Chemotaxis protein CheA</fullName>
        <ecNumber evidence="3">2.7.13.3</ecNumber>
    </recommendedName>
</protein>
<dbReference type="Pfam" id="PF07194">
    <property type="entry name" value="P2"/>
    <property type="match status" value="1"/>
</dbReference>
<organism evidence="18 19">
    <name type="scientific">Marinisporobacter balticus</name>
    <dbReference type="NCBI Taxonomy" id="2018667"/>
    <lineage>
        <taxon>Bacteria</taxon>
        <taxon>Bacillati</taxon>
        <taxon>Bacillota</taxon>
        <taxon>Clostridia</taxon>
        <taxon>Peptostreptococcales</taxon>
        <taxon>Thermotaleaceae</taxon>
        <taxon>Marinisporobacter</taxon>
    </lineage>
</organism>
<dbReference type="EMBL" id="SLWV01000016">
    <property type="protein sequence ID" value="TCO73137.1"/>
    <property type="molecule type" value="Genomic_DNA"/>
</dbReference>
<dbReference type="Gene3D" id="3.30.70.1110">
    <property type="entry name" value="Histidine kinase CheA-like, P2 response regulator-binding domain"/>
    <property type="match status" value="1"/>
</dbReference>
<comment type="subcellular location">
    <subcellularLocation>
        <location evidence="2">Cytoplasm</location>
    </subcellularLocation>
</comment>
<evidence type="ECO:0000256" key="8">
    <source>
        <dbReference type="ARBA" id="ARBA00022679"/>
    </source>
</evidence>
<evidence type="ECO:0000256" key="1">
    <source>
        <dbReference type="ARBA" id="ARBA00000085"/>
    </source>
</evidence>
<dbReference type="RefSeq" id="WP_132245946.1">
    <property type="nucleotide sequence ID" value="NZ_SLWV01000016.1"/>
</dbReference>
<comment type="catalytic activity">
    <reaction evidence="1">
        <text>ATP + protein L-histidine = ADP + protein N-phospho-L-histidine.</text>
        <dbReference type="EC" id="2.7.13.3"/>
    </reaction>
</comment>
<proteinExistence type="predicted"/>
<dbReference type="InterPro" id="IPR004105">
    <property type="entry name" value="CheA-like_dim"/>
</dbReference>
<evidence type="ECO:0000256" key="10">
    <source>
        <dbReference type="ARBA" id="ARBA00022777"/>
    </source>
</evidence>
<dbReference type="SUPFAM" id="SSF47226">
    <property type="entry name" value="Histidine-containing phosphotransfer domain, HPT domain"/>
    <property type="match status" value="1"/>
</dbReference>
<keyword evidence="10 18" id="KW-0418">Kinase</keyword>
<keyword evidence="7 14" id="KW-0597">Phosphoprotein</keyword>
<feature type="modified residue" description="Phosphohistidine" evidence="14">
    <location>
        <position position="50"/>
    </location>
</feature>
<dbReference type="PRINTS" id="PR00344">
    <property type="entry name" value="BCTRLSENSOR"/>
</dbReference>
<evidence type="ECO:0000256" key="6">
    <source>
        <dbReference type="ARBA" id="ARBA00022500"/>
    </source>
</evidence>
<dbReference type="PANTHER" id="PTHR43395:SF10">
    <property type="entry name" value="CHEMOTAXIS PROTEIN CHEA"/>
    <property type="match status" value="1"/>
</dbReference>
<dbReference type="SMART" id="SM01231">
    <property type="entry name" value="H-kinase_dim"/>
    <property type="match status" value="1"/>
</dbReference>
<dbReference type="GO" id="GO:0005524">
    <property type="term" value="F:ATP binding"/>
    <property type="evidence" value="ECO:0007669"/>
    <property type="project" value="UniProtKB-KW"/>
</dbReference>
<dbReference type="Pfam" id="PF01627">
    <property type="entry name" value="Hpt"/>
    <property type="match status" value="1"/>
</dbReference>
<keyword evidence="6" id="KW-0145">Chemotaxis</keyword>
<evidence type="ECO:0000256" key="3">
    <source>
        <dbReference type="ARBA" id="ARBA00012438"/>
    </source>
</evidence>
<evidence type="ECO:0000259" key="16">
    <source>
        <dbReference type="PROSITE" id="PS50851"/>
    </source>
</evidence>
<evidence type="ECO:0000256" key="2">
    <source>
        <dbReference type="ARBA" id="ARBA00004496"/>
    </source>
</evidence>
<dbReference type="SUPFAM" id="SSF47384">
    <property type="entry name" value="Homodimeric domain of signal transducing histidine kinase"/>
    <property type="match status" value="1"/>
</dbReference>
<dbReference type="InterPro" id="IPR008207">
    <property type="entry name" value="Sig_transdc_His_kin_Hpt_dom"/>
</dbReference>
<dbReference type="Pfam" id="PF02518">
    <property type="entry name" value="HATPase_c"/>
    <property type="match status" value="1"/>
</dbReference>
<evidence type="ECO:0000256" key="4">
    <source>
        <dbReference type="ARBA" id="ARBA00021495"/>
    </source>
</evidence>
<dbReference type="Gene3D" id="3.30.565.10">
    <property type="entry name" value="Histidine kinase-like ATPase, C-terminal domain"/>
    <property type="match status" value="1"/>
</dbReference>
<dbReference type="InterPro" id="IPR036641">
    <property type="entry name" value="HPT_dom_sf"/>
</dbReference>
<dbReference type="CDD" id="cd16916">
    <property type="entry name" value="HATPase_CheA-like"/>
    <property type="match status" value="1"/>
</dbReference>
<feature type="domain" description="Histidine kinase" evidence="15">
    <location>
        <begin position="354"/>
        <end position="558"/>
    </location>
</feature>
<dbReference type="SUPFAM" id="SSF55874">
    <property type="entry name" value="ATPase domain of HSP90 chaperone/DNA topoisomerase II/histidine kinase"/>
    <property type="match status" value="1"/>
</dbReference>
<dbReference type="Proteomes" id="UP000294919">
    <property type="component" value="Unassembled WGS sequence"/>
</dbReference>
<sequence length="701" mass="79556">MSGNTERDPMLEMYIFESNQLLEQLEQVILSSEKSIVSEESINEIFRIMHTIKGNSAMMLFNNIATLAHALEDLFDFLRQGEFKDVDSEKLIDRVFSVVDFIKGELFKIEDEKEADADPEVLMQHIKEYLLDLKENNTEGETNHEKKQSNYPEKQQYYISSSKSSGNKIEKHIQDICINYKAVIYFEEACQMENMRAYTVVRSINEIAMNVQFIPADILENDKSSEVIKKEGFTLLFKTDVSEEALDKIFQNTVFLKEYELMRLPNECDIYTYKPKLEILLEDSSLELQEVNTKCNDFNSSASSKMTKQSSINVKVNKLDMLMDLVGELVISEAMVTQNPELQGLNLDNFNKAARQLHKITNDLQDVVMSIRMVPLSLTFQKMNRLVRDMSKKINKEVELKIIGEETEVDKNIIENISDPLMHLIRNAMDHGIESSEKRVQNHKPKKGKIILQAKNSGGDVLIIVKDDGQGLSKEKIINKAFEKGLIDKEPKEMTDKEIYSLIFLPGFSTNEEITEYSGRGVGMDVVTKNIERIKGKISVDSIAGQGTTITIKIPLTLAIIEGMIISVGGSTYTIPIVSIRESFRPKEEEIIVDLQGNEMILIRGQSYPIVRIHERYHVNTKIKKISEGILIMVECDEGSICIFADTLLGEQQVVVKPLPKYVNASKSLSGCTLLGDGSISLILDVAGLIYEYKQKGRDDE</sequence>
<dbReference type="GO" id="GO:0006935">
    <property type="term" value="P:chemotaxis"/>
    <property type="evidence" value="ECO:0007669"/>
    <property type="project" value="UniProtKB-KW"/>
</dbReference>
<dbReference type="CDD" id="cd00088">
    <property type="entry name" value="HPT"/>
    <property type="match status" value="1"/>
</dbReference>
<dbReference type="InterPro" id="IPR051315">
    <property type="entry name" value="Bact_Chemotaxis_CheA"/>
</dbReference>
<comment type="function">
    <text evidence="13">Involved in the transmission of sensory signals from the chemoreceptors to the flagellar motors. CheA is autophosphorylated; it can transfer its phosphate group to either CheB or CheY.</text>
</comment>
<evidence type="ECO:0000256" key="13">
    <source>
        <dbReference type="ARBA" id="ARBA00035100"/>
    </source>
</evidence>
<gene>
    <name evidence="18" type="ORF">EV214_11639</name>
</gene>
<feature type="domain" description="HPt" evidence="17">
    <location>
        <begin position="3"/>
        <end position="109"/>
    </location>
</feature>
<evidence type="ECO:0000256" key="14">
    <source>
        <dbReference type="PROSITE-ProRule" id="PRU00110"/>
    </source>
</evidence>
<dbReference type="SMART" id="SM00260">
    <property type="entry name" value="CheW"/>
    <property type="match status" value="1"/>
</dbReference>
<evidence type="ECO:0000256" key="11">
    <source>
        <dbReference type="ARBA" id="ARBA00022840"/>
    </source>
</evidence>
<dbReference type="PROSITE" id="PS50851">
    <property type="entry name" value="CHEW"/>
    <property type="match status" value="1"/>
</dbReference>
<dbReference type="GO" id="GO:0000155">
    <property type="term" value="F:phosphorelay sensor kinase activity"/>
    <property type="evidence" value="ECO:0007669"/>
    <property type="project" value="InterPro"/>
</dbReference>
<dbReference type="GO" id="GO:0005737">
    <property type="term" value="C:cytoplasm"/>
    <property type="evidence" value="ECO:0007669"/>
    <property type="project" value="UniProtKB-SubCell"/>
</dbReference>
<evidence type="ECO:0000256" key="5">
    <source>
        <dbReference type="ARBA" id="ARBA00022490"/>
    </source>
</evidence>
<dbReference type="PANTHER" id="PTHR43395">
    <property type="entry name" value="SENSOR HISTIDINE KINASE CHEA"/>
    <property type="match status" value="1"/>
</dbReference>
<keyword evidence="11" id="KW-0067">ATP-binding</keyword>
<dbReference type="Gene3D" id="1.10.287.560">
    <property type="entry name" value="Histidine kinase CheA-like, homodimeric domain"/>
    <property type="match status" value="1"/>
</dbReference>
<dbReference type="InterPro" id="IPR002545">
    <property type="entry name" value="CheW-lke_dom"/>
</dbReference>
<dbReference type="InterPro" id="IPR010808">
    <property type="entry name" value="CheA_P2-bd"/>
</dbReference>
<keyword evidence="8" id="KW-0808">Transferase</keyword>
<dbReference type="InterPro" id="IPR036061">
    <property type="entry name" value="CheW-like_dom_sf"/>
</dbReference>
<evidence type="ECO:0000256" key="9">
    <source>
        <dbReference type="ARBA" id="ARBA00022741"/>
    </source>
</evidence>
<evidence type="ECO:0000313" key="19">
    <source>
        <dbReference type="Proteomes" id="UP000294919"/>
    </source>
</evidence>
<comment type="caution">
    <text evidence="18">The sequence shown here is derived from an EMBL/GenBank/DDBJ whole genome shotgun (WGS) entry which is preliminary data.</text>
</comment>
<evidence type="ECO:0000313" key="18">
    <source>
        <dbReference type="EMBL" id="TCO73137.1"/>
    </source>
</evidence>
<name>A0A4R2KKX0_9FIRM</name>
<dbReference type="Pfam" id="PF01584">
    <property type="entry name" value="CheW"/>
    <property type="match status" value="1"/>
</dbReference>
<dbReference type="SMART" id="SM00073">
    <property type="entry name" value="HPT"/>
    <property type="match status" value="1"/>
</dbReference>
<dbReference type="InterPro" id="IPR005467">
    <property type="entry name" value="His_kinase_dom"/>
</dbReference>
<dbReference type="PROSITE" id="PS50894">
    <property type="entry name" value="HPT"/>
    <property type="match status" value="1"/>
</dbReference>
<keyword evidence="12" id="KW-0902">Two-component regulatory system</keyword>
<dbReference type="PROSITE" id="PS50109">
    <property type="entry name" value="HIS_KIN"/>
    <property type="match status" value="1"/>
</dbReference>
<dbReference type="Pfam" id="PF02895">
    <property type="entry name" value="H-kinase_dim"/>
    <property type="match status" value="1"/>
</dbReference>
<dbReference type="OrthoDB" id="9803176at2"/>
<dbReference type="SUPFAM" id="SSF50341">
    <property type="entry name" value="CheW-like"/>
    <property type="match status" value="1"/>
</dbReference>
<dbReference type="SMART" id="SM00387">
    <property type="entry name" value="HATPase_c"/>
    <property type="match status" value="1"/>
</dbReference>
<evidence type="ECO:0000259" key="15">
    <source>
        <dbReference type="PROSITE" id="PS50109"/>
    </source>
</evidence>
<dbReference type="InterPro" id="IPR037006">
    <property type="entry name" value="CheA-like_homodim_sf"/>
</dbReference>
<evidence type="ECO:0000256" key="12">
    <source>
        <dbReference type="ARBA" id="ARBA00023012"/>
    </source>
</evidence>
<dbReference type="AlphaFoldDB" id="A0A4R2KKX0"/>
<dbReference type="EC" id="2.7.13.3" evidence="3"/>
<reference evidence="18 19" key="1">
    <citation type="submission" date="2019-03" db="EMBL/GenBank/DDBJ databases">
        <title>Genomic Encyclopedia of Type Strains, Phase IV (KMG-IV): sequencing the most valuable type-strain genomes for metagenomic binning, comparative biology and taxonomic classification.</title>
        <authorList>
            <person name="Goeker M."/>
        </authorList>
    </citation>
    <scope>NUCLEOTIDE SEQUENCE [LARGE SCALE GENOMIC DNA]</scope>
    <source>
        <strain evidence="18 19">DSM 102940</strain>
    </source>
</reference>
<keyword evidence="9" id="KW-0547">Nucleotide-binding</keyword>
<dbReference type="InterPro" id="IPR037052">
    <property type="entry name" value="CheA-like_P2_sf"/>
</dbReference>
<keyword evidence="5" id="KW-0963">Cytoplasm</keyword>
<dbReference type="InterPro" id="IPR003594">
    <property type="entry name" value="HATPase_dom"/>
</dbReference>
<evidence type="ECO:0000259" key="17">
    <source>
        <dbReference type="PROSITE" id="PS50894"/>
    </source>
</evidence>
<dbReference type="Gene3D" id="1.20.120.160">
    <property type="entry name" value="HPT domain"/>
    <property type="match status" value="1"/>
</dbReference>
<keyword evidence="19" id="KW-1185">Reference proteome</keyword>
<dbReference type="SUPFAM" id="SSF55052">
    <property type="entry name" value="CheY-binding domain of CheA"/>
    <property type="match status" value="1"/>
</dbReference>
<dbReference type="InterPro" id="IPR036097">
    <property type="entry name" value="HisK_dim/P_sf"/>
</dbReference>
<dbReference type="InterPro" id="IPR004358">
    <property type="entry name" value="Sig_transdc_His_kin-like_C"/>
</dbReference>
<accession>A0A4R2KKX0</accession>
<evidence type="ECO:0000256" key="7">
    <source>
        <dbReference type="ARBA" id="ARBA00022553"/>
    </source>
</evidence>
<dbReference type="InterPro" id="IPR035891">
    <property type="entry name" value="CheY-binding_CheA"/>
</dbReference>
<dbReference type="Gene3D" id="2.30.30.40">
    <property type="entry name" value="SH3 Domains"/>
    <property type="match status" value="1"/>
</dbReference>
<feature type="domain" description="CheW-like" evidence="16">
    <location>
        <begin position="560"/>
        <end position="695"/>
    </location>
</feature>